<reference evidence="11 12" key="1">
    <citation type="submission" date="2022-07" db="EMBL/GenBank/DDBJ databases">
        <title>Methylomonas rivi sp. nov., Methylomonas rosea sp. nov., Methylomonas aureus sp. nov. and Methylomonas subterranea sp. nov., four novel methanotrophs isolated from a freshwater creek and the deep terrestrial subsurface.</title>
        <authorList>
            <person name="Abin C."/>
            <person name="Sankaranarayanan K."/>
            <person name="Garner C."/>
            <person name="Sindelar R."/>
            <person name="Kotary K."/>
            <person name="Garner R."/>
            <person name="Barclay S."/>
            <person name="Lawson P."/>
            <person name="Krumholz L."/>
        </authorList>
    </citation>
    <scope>NUCLEOTIDE SEQUENCE [LARGE SCALE GENOMIC DNA]</scope>
    <source>
        <strain evidence="11 12">SURF-2</strain>
    </source>
</reference>
<evidence type="ECO:0000256" key="2">
    <source>
        <dbReference type="ARBA" id="ARBA00009613"/>
    </source>
</evidence>
<dbReference type="PANTHER" id="PTHR23382">
    <property type="entry name" value="MALATE DEHYDROGENASE"/>
    <property type="match status" value="1"/>
</dbReference>
<evidence type="ECO:0000313" key="11">
    <source>
        <dbReference type="EMBL" id="MCQ8103966.1"/>
    </source>
</evidence>
<proteinExistence type="inferred from homology"/>
<name>A0ABT1TFD7_9GAMM</name>
<feature type="binding site" evidence="7">
    <location>
        <position position="105"/>
    </location>
    <ligand>
        <name>NAD(+)</name>
        <dbReference type="ChEBI" id="CHEBI:57540"/>
    </ligand>
</feature>
<evidence type="ECO:0000256" key="8">
    <source>
        <dbReference type="RuleBase" id="RU000422"/>
    </source>
</evidence>
<dbReference type="RefSeq" id="WP_256601718.1">
    <property type="nucleotide sequence ID" value="NZ_JANIBJ010000011.1"/>
</dbReference>
<dbReference type="InterPro" id="IPR010945">
    <property type="entry name" value="Malate_DH_type2"/>
</dbReference>
<keyword evidence="7 8" id="KW-0520">NAD</keyword>
<dbReference type="InterPro" id="IPR001557">
    <property type="entry name" value="L-lactate/malate_DH"/>
</dbReference>
<evidence type="ECO:0000256" key="7">
    <source>
        <dbReference type="HAMAP-Rule" id="MF_01517"/>
    </source>
</evidence>
<dbReference type="Proteomes" id="UP001524499">
    <property type="component" value="Unassembled WGS sequence"/>
</dbReference>
<evidence type="ECO:0000256" key="3">
    <source>
        <dbReference type="ARBA" id="ARBA00012995"/>
    </source>
</evidence>
<accession>A0ABT1TFD7</accession>
<evidence type="ECO:0000256" key="1">
    <source>
        <dbReference type="ARBA" id="ARBA00003966"/>
    </source>
</evidence>
<comment type="caution">
    <text evidence="11">The sequence shown here is derived from an EMBL/GenBank/DDBJ whole genome shotgun (WGS) entry which is preliminary data.</text>
</comment>
<dbReference type="Pfam" id="PF00056">
    <property type="entry name" value="Ldh_1_N"/>
    <property type="match status" value="1"/>
</dbReference>
<dbReference type="NCBIfam" id="TIGR01759">
    <property type="entry name" value="MalateDH-SF1"/>
    <property type="match status" value="1"/>
</dbReference>
<feature type="binding site" evidence="7">
    <location>
        <position position="112"/>
    </location>
    <ligand>
        <name>NAD(+)</name>
        <dbReference type="ChEBI" id="CHEBI:57540"/>
    </ligand>
</feature>
<sequence length="325" mass="35733">MKTPVDIAVTGAAGQISYSLLFRLAAGDLLGPDQPVVLRLLEITPAMEMLKGVVMELHDCAFPLLHKVIITDDPKVAFDNVDYAFLVGARPRKQGMLRSDLLSQNAEIFLVQGQALNEVASRNVKVLVTGNPANTNAYLAINRAPDLAPECFAAMTMLDHTRAVSQLAQKCGVPTRDIKNMTVWGNHSCTQYPDLHNALVKGRPAFDLVDRDWFVDEFMPVVQNRGTEVIKTRGQSSAASAANAAIMHMSTWIHGTEQGDWVSMAVPSDGSYGVQSGLVFSFPVTVRDGQYQIVKGLDMNEFSLEKLRRNEAELIEERQAVKHLL</sequence>
<dbReference type="InterPro" id="IPR022383">
    <property type="entry name" value="Lactate/malate_DH_C"/>
</dbReference>
<evidence type="ECO:0000256" key="4">
    <source>
        <dbReference type="ARBA" id="ARBA00022532"/>
    </source>
</evidence>
<comment type="catalytic activity">
    <reaction evidence="6 7 8">
        <text>(S)-malate + NAD(+) = oxaloacetate + NADH + H(+)</text>
        <dbReference type="Rhea" id="RHEA:21432"/>
        <dbReference type="ChEBI" id="CHEBI:15378"/>
        <dbReference type="ChEBI" id="CHEBI:15589"/>
        <dbReference type="ChEBI" id="CHEBI:16452"/>
        <dbReference type="ChEBI" id="CHEBI:57540"/>
        <dbReference type="ChEBI" id="CHEBI:57945"/>
        <dbReference type="EC" id="1.1.1.37"/>
    </reaction>
</comment>
<feature type="binding site" evidence="7">
    <location>
        <begin position="129"/>
        <end position="131"/>
    </location>
    <ligand>
        <name>NAD(+)</name>
        <dbReference type="ChEBI" id="CHEBI:57540"/>
    </ligand>
</feature>
<comment type="similarity">
    <text evidence="2 7">Belongs to the LDH/MDH superfamily. MDH type 2 family.</text>
</comment>
<feature type="binding site" evidence="7">
    <location>
        <position position="98"/>
    </location>
    <ligand>
        <name>substrate</name>
    </ligand>
</feature>
<keyword evidence="4 7" id="KW-0816">Tricarboxylic acid cycle</keyword>
<feature type="binding site" evidence="7">
    <location>
        <position position="131"/>
    </location>
    <ligand>
        <name>substrate</name>
    </ligand>
</feature>
<dbReference type="SUPFAM" id="SSF56327">
    <property type="entry name" value="LDH C-terminal domain-like"/>
    <property type="match status" value="1"/>
</dbReference>
<keyword evidence="5 7" id="KW-0560">Oxidoreductase</keyword>
<feature type="binding site" evidence="7">
    <location>
        <position position="162"/>
    </location>
    <ligand>
        <name>substrate</name>
    </ligand>
</feature>
<dbReference type="Gene3D" id="3.40.50.720">
    <property type="entry name" value="NAD(P)-binding Rossmann-like Domain"/>
    <property type="match status" value="1"/>
</dbReference>
<dbReference type="GO" id="GO:0030060">
    <property type="term" value="F:L-malate dehydrogenase (NAD+) activity"/>
    <property type="evidence" value="ECO:0007669"/>
    <property type="project" value="UniProtKB-EC"/>
</dbReference>
<feature type="binding site" evidence="7">
    <location>
        <begin position="11"/>
        <end position="17"/>
    </location>
    <ligand>
        <name>NAD(+)</name>
        <dbReference type="ChEBI" id="CHEBI:57540"/>
    </ligand>
</feature>
<feature type="binding site" evidence="7">
    <location>
        <position position="92"/>
    </location>
    <ligand>
        <name>substrate</name>
    </ligand>
</feature>
<feature type="domain" description="Lactate/malate dehydrogenase N-terminal" evidence="9">
    <location>
        <begin position="7"/>
        <end position="144"/>
    </location>
</feature>
<dbReference type="PIRSF" id="PIRSF000102">
    <property type="entry name" value="Lac_mal_DH"/>
    <property type="match status" value="1"/>
</dbReference>
<dbReference type="Pfam" id="PF02866">
    <property type="entry name" value="Ldh_1_C"/>
    <property type="match status" value="1"/>
</dbReference>
<comment type="function">
    <text evidence="1 7">Catalyzes the reversible oxidation of malate to oxaloacetate.</text>
</comment>
<protein>
    <recommendedName>
        <fullName evidence="3 7">Malate dehydrogenase</fullName>
        <ecNumber evidence="3 7">1.1.1.37</ecNumber>
    </recommendedName>
</protein>
<evidence type="ECO:0000259" key="10">
    <source>
        <dbReference type="Pfam" id="PF02866"/>
    </source>
</evidence>
<evidence type="ECO:0000313" key="12">
    <source>
        <dbReference type="Proteomes" id="UP001524499"/>
    </source>
</evidence>
<organism evidence="11 12">
    <name type="scientific">Methylomonas subterranea</name>
    <dbReference type="NCBI Taxonomy" id="2952225"/>
    <lineage>
        <taxon>Bacteria</taxon>
        <taxon>Pseudomonadati</taxon>
        <taxon>Pseudomonadota</taxon>
        <taxon>Gammaproteobacteria</taxon>
        <taxon>Methylococcales</taxon>
        <taxon>Methylococcaceae</taxon>
        <taxon>Methylomonas</taxon>
    </lineage>
</organism>
<feature type="active site" description="Proton acceptor" evidence="7">
    <location>
        <position position="187"/>
    </location>
</feature>
<evidence type="ECO:0000259" key="9">
    <source>
        <dbReference type="Pfam" id="PF00056"/>
    </source>
</evidence>
<keyword evidence="12" id="KW-1185">Reference proteome</keyword>
<dbReference type="InterPro" id="IPR036291">
    <property type="entry name" value="NAD(P)-bd_dom_sf"/>
</dbReference>
<dbReference type="Gene3D" id="3.90.110.10">
    <property type="entry name" value="Lactate dehydrogenase/glycoside hydrolase, family 4, C-terminal"/>
    <property type="match status" value="1"/>
</dbReference>
<dbReference type="HAMAP" id="MF_01517">
    <property type="entry name" value="Malate_dehydrog_2"/>
    <property type="match status" value="1"/>
</dbReference>
<evidence type="ECO:0000256" key="5">
    <source>
        <dbReference type="ARBA" id="ARBA00023002"/>
    </source>
</evidence>
<dbReference type="InterPro" id="IPR001252">
    <property type="entry name" value="Malate_DH_AS"/>
</dbReference>
<dbReference type="PROSITE" id="PS00068">
    <property type="entry name" value="MDH"/>
    <property type="match status" value="1"/>
</dbReference>
<feature type="domain" description="Lactate/malate dehydrogenase C-terminal" evidence="10">
    <location>
        <begin position="156"/>
        <end position="323"/>
    </location>
</feature>
<evidence type="ECO:0000256" key="6">
    <source>
        <dbReference type="ARBA" id="ARBA00048313"/>
    </source>
</evidence>
<dbReference type="NCBIfam" id="NF003916">
    <property type="entry name" value="PRK05442.1"/>
    <property type="match status" value="1"/>
</dbReference>
<dbReference type="InterPro" id="IPR001236">
    <property type="entry name" value="Lactate/malate_DH_N"/>
</dbReference>
<dbReference type="InterPro" id="IPR015955">
    <property type="entry name" value="Lactate_DH/Glyco_Ohase_4_C"/>
</dbReference>
<gene>
    <name evidence="7" type="primary">mdh</name>
    <name evidence="11" type="ORF">NP590_07610</name>
</gene>
<dbReference type="EC" id="1.1.1.37" evidence="3 7"/>
<dbReference type="SUPFAM" id="SSF51735">
    <property type="entry name" value="NAD(P)-binding Rossmann-fold domains"/>
    <property type="match status" value="1"/>
</dbReference>
<dbReference type="EMBL" id="JANIBJ010000011">
    <property type="protein sequence ID" value="MCQ8103966.1"/>
    <property type="molecule type" value="Genomic_DNA"/>
</dbReference>
<dbReference type="CDD" id="cd01338">
    <property type="entry name" value="MDH_chloroplast-like"/>
    <property type="match status" value="1"/>
</dbReference>